<dbReference type="EMBL" id="JAWDIP010000003">
    <property type="protein sequence ID" value="MDY0394136.1"/>
    <property type="molecule type" value="Genomic_DNA"/>
</dbReference>
<proteinExistence type="predicted"/>
<evidence type="ECO:0000313" key="1">
    <source>
        <dbReference type="EMBL" id="MDY0394136.1"/>
    </source>
</evidence>
<dbReference type="InterPro" id="IPR007554">
    <property type="entry name" value="Glycerophosphate_synth"/>
</dbReference>
<keyword evidence="2" id="KW-1185">Reference proteome</keyword>
<dbReference type="Proteomes" id="UP001281447">
    <property type="component" value="Unassembled WGS sequence"/>
</dbReference>
<sequence>MILFAPTFRGNGQASAHYPFEVLNLKKLYEQLYEEYVFLF</sequence>
<reference evidence="1 2" key="1">
    <citation type="submission" date="2023-10" db="EMBL/GenBank/DDBJ databases">
        <title>Virgibacillus halophilus 5B73C genome.</title>
        <authorList>
            <person name="Miliotis G."/>
            <person name="Sengupta P."/>
            <person name="Hameed A."/>
            <person name="Chuvochina M."/>
            <person name="Mcdonagh F."/>
            <person name="Simpson A.C."/>
            <person name="Singh N.K."/>
            <person name="Rekha P.D."/>
            <person name="Raman K."/>
            <person name="Hugenholtz P."/>
            <person name="Venkateswaran K."/>
        </authorList>
    </citation>
    <scope>NUCLEOTIDE SEQUENCE [LARGE SCALE GENOMIC DNA]</scope>
    <source>
        <strain evidence="1 2">5B73C</strain>
    </source>
</reference>
<name>A0ABU5C5J2_9BACI</name>
<organism evidence="1 2">
    <name type="scientific">Tigheibacillus halophilus</name>
    <dbReference type="NCBI Taxonomy" id="361280"/>
    <lineage>
        <taxon>Bacteria</taxon>
        <taxon>Bacillati</taxon>
        <taxon>Bacillota</taxon>
        <taxon>Bacilli</taxon>
        <taxon>Bacillales</taxon>
        <taxon>Bacillaceae</taxon>
        <taxon>Tigheibacillus</taxon>
    </lineage>
</organism>
<accession>A0ABU5C5J2</accession>
<dbReference type="Pfam" id="PF04464">
    <property type="entry name" value="Glyphos_transf"/>
    <property type="match status" value="1"/>
</dbReference>
<evidence type="ECO:0000313" key="2">
    <source>
        <dbReference type="Proteomes" id="UP001281447"/>
    </source>
</evidence>
<comment type="caution">
    <text evidence="1">The sequence shown here is derived from an EMBL/GenBank/DDBJ whole genome shotgun (WGS) entry which is preliminary data.</text>
</comment>
<protein>
    <submittedName>
        <fullName evidence="1">CDP-glycerol glycerophosphotransferase family protein</fullName>
    </submittedName>
</protein>
<gene>
    <name evidence="1" type="ORF">RWE15_06130</name>
</gene>